<evidence type="ECO:0000256" key="1">
    <source>
        <dbReference type="ARBA" id="ARBA00004370"/>
    </source>
</evidence>
<reference key="2">
    <citation type="submission" date="2011-05" db="EMBL/GenBank/DDBJ databases">
        <title>Complete genome sequence of the aerobic marine methanotroph Methylomonas methanica MC09.</title>
        <authorList>
            <person name="Boden R."/>
            <person name="Cunliffe M."/>
            <person name="Scanlan J."/>
            <person name="Moussard H."/>
            <person name="Kits K.D."/>
            <person name="Klotz M."/>
            <person name="Jetten M."/>
            <person name="Vuilleumier S."/>
            <person name="Han J."/>
            <person name="Peters L."/>
            <person name="Mikhailova N."/>
            <person name="Teshima H."/>
            <person name="Tapia R."/>
            <person name="Kyrpides N."/>
            <person name="Ivanova N."/>
            <person name="Pagani I."/>
            <person name="Cheng J.-F."/>
            <person name="Goodwin L."/>
            <person name="Han C."/>
            <person name="Hauser L."/>
            <person name="Land M."/>
            <person name="Lapidus A."/>
            <person name="Lucas S."/>
            <person name="Pitluck S."/>
            <person name="Woyke T."/>
            <person name="Stein L.Y."/>
            <person name="Murrell C."/>
        </authorList>
    </citation>
    <scope>NUCLEOTIDE SEQUENCE</scope>
    <source>
        <strain>MC09</strain>
    </source>
</reference>
<keyword evidence="3 6" id="KW-0812">Transmembrane</keyword>
<dbReference type="AlphaFoldDB" id="G0A3Q3"/>
<protein>
    <recommendedName>
        <fullName evidence="6">SURF1-like protein</fullName>
    </recommendedName>
</protein>
<keyword evidence="4 6" id="KW-1133">Transmembrane helix</keyword>
<dbReference type="InterPro" id="IPR045214">
    <property type="entry name" value="Surf1/Surf4"/>
</dbReference>
<evidence type="ECO:0000256" key="6">
    <source>
        <dbReference type="RuleBase" id="RU363076"/>
    </source>
</evidence>
<evidence type="ECO:0000256" key="4">
    <source>
        <dbReference type="ARBA" id="ARBA00022989"/>
    </source>
</evidence>
<comment type="similarity">
    <text evidence="2 6">Belongs to the SURF1 family.</text>
</comment>
<dbReference type="PANTHER" id="PTHR23427:SF2">
    <property type="entry name" value="SURFEIT LOCUS PROTEIN 1"/>
    <property type="match status" value="1"/>
</dbReference>
<dbReference type="RefSeq" id="WP_013819752.1">
    <property type="nucleotide sequence ID" value="NC_015572.1"/>
</dbReference>
<keyword evidence="6" id="KW-1003">Cell membrane</keyword>
<dbReference type="PANTHER" id="PTHR23427">
    <property type="entry name" value="SURFEIT LOCUS PROTEIN"/>
    <property type="match status" value="1"/>
</dbReference>
<evidence type="ECO:0000256" key="5">
    <source>
        <dbReference type="ARBA" id="ARBA00023136"/>
    </source>
</evidence>
<evidence type="ECO:0000313" key="7">
    <source>
        <dbReference type="EMBL" id="AEG01525.1"/>
    </source>
</evidence>
<proteinExistence type="inferred from homology"/>
<evidence type="ECO:0000313" key="8">
    <source>
        <dbReference type="Proteomes" id="UP000008888"/>
    </source>
</evidence>
<keyword evidence="8" id="KW-1185">Reference proteome</keyword>
<dbReference type="CDD" id="cd06662">
    <property type="entry name" value="SURF1"/>
    <property type="match status" value="1"/>
</dbReference>
<dbReference type="PROSITE" id="PS50895">
    <property type="entry name" value="SURF1"/>
    <property type="match status" value="1"/>
</dbReference>
<feature type="transmembrane region" description="Helical" evidence="6">
    <location>
        <begin position="218"/>
        <end position="240"/>
    </location>
</feature>
<dbReference type="EMBL" id="CP002738">
    <property type="protein sequence ID" value="AEG01525.1"/>
    <property type="molecule type" value="Genomic_DNA"/>
</dbReference>
<name>G0A3Q3_METMM</name>
<evidence type="ECO:0000256" key="2">
    <source>
        <dbReference type="ARBA" id="ARBA00007165"/>
    </source>
</evidence>
<dbReference type="Pfam" id="PF02104">
    <property type="entry name" value="SURF1"/>
    <property type="match status" value="1"/>
</dbReference>
<evidence type="ECO:0000256" key="3">
    <source>
        <dbReference type="ARBA" id="ARBA00022692"/>
    </source>
</evidence>
<dbReference type="KEGG" id="mmt:Metme_3150"/>
<accession>G0A3Q3</accession>
<keyword evidence="5 6" id="KW-0472">Membrane</keyword>
<reference evidence="8" key="3">
    <citation type="submission" date="2011-05" db="EMBL/GenBank/DDBJ databases">
        <title>Complete sequence of Methylomonas methanica MC09.</title>
        <authorList>
            <consortium name="US DOE Joint Genome Institute"/>
            <person name="Lucas S."/>
            <person name="Han J."/>
            <person name="Lapidus A."/>
            <person name="Cheng J.-F."/>
            <person name="Goodwin L."/>
            <person name="Pitluck S."/>
            <person name="Peters L."/>
            <person name="Mikhailova N."/>
            <person name="Teshima H."/>
            <person name="Han C."/>
            <person name="Tapia R."/>
            <person name="Land M."/>
            <person name="Hauser L."/>
            <person name="Kyrpides N."/>
            <person name="Ivanova N."/>
            <person name="Pagani I."/>
            <person name="Stein L."/>
            <person name="Woyke T."/>
        </authorList>
    </citation>
    <scope>NUCLEOTIDE SEQUENCE [LARGE SCALE GENOMIC DNA]</scope>
    <source>
        <strain evidence="8">MC09</strain>
    </source>
</reference>
<dbReference type="HOGENOM" id="CLU_047737_2_2_6"/>
<dbReference type="eggNOG" id="COG3346">
    <property type="taxonomic scope" value="Bacteria"/>
</dbReference>
<gene>
    <name evidence="7" type="ordered locus">Metme_3150</name>
</gene>
<dbReference type="InterPro" id="IPR002994">
    <property type="entry name" value="Surf1/Shy1"/>
</dbReference>
<comment type="subcellular location">
    <subcellularLocation>
        <location evidence="6">Cell membrane</location>
        <topology evidence="6">Multi-pass membrane protein</topology>
    </subcellularLocation>
    <subcellularLocation>
        <location evidence="1">Membrane</location>
    </subcellularLocation>
</comment>
<organism evidence="7 8">
    <name type="scientific">Methylomonas methanica (strain DSM 25384 / MC09)</name>
    <dbReference type="NCBI Taxonomy" id="857087"/>
    <lineage>
        <taxon>Bacteria</taxon>
        <taxon>Pseudomonadati</taxon>
        <taxon>Pseudomonadota</taxon>
        <taxon>Gammaproteobacteria</taxon>
        <taxon>Methylococcales</taxon>
        <taxon>Methylococcaceae</taxon>
        <taxon>Methylomonas</taxon>
    </lineage>
</organism>
<comment type="caution">
    <text evidence="6">Lacks conserved residue(s) required for the propagation of feature annotation.</text>
</comment>
<dbReference type="STRING" id="857087.Metme_3150"/>
<dbReference type="Proteomes" id="UP000008888">
    <property type="component" value="Chromosome"/>
</dbReference>
<reference evidence="7 8" key="1">
    <citation type="journal article" date="2011" name="J. Bacteriol.">
        <title>Complete Genome Sequence of the Aerobic Marine Methanotroph Methylomonas methanica MC09.</title>
        <authorList>
            <person name="Boden R."/>
            <person name="Cunliffe M."/>
            <person name="Scanlan J."/>
            <person name="Moussard H."/>
            <person name="Kits K.D."/>
            <person name="Klotz M.G."/>
            <person name="Jetten M.S."/>
            <person name="Vuilleumier S."/>
            <person name="Han J."/>
            <person name="Peters L."/>
            <person name="Mikhailova N."/>
            <person name="Teshima H."/>
            <person name="Tapia R."/>
            <person name="Kyrpides N."/>
            <person name="Ivanova N."/>
            <person name="Pagani I."/>
            <person name="Cheng J.F."/>
            <person name="Goodwin L."/>
            <person name="Han C."/>
            <person name="Hauser L."/>
            <person name="Land M.L."/>
            <person name="Lapidus A."/>
            <person name="Lucas S."/>
            <person name="Pitluck S."/>
            <person name="Woyke T."/>
            <person name="Stein L."/>
            <person name="Murrell J.C."/>
        </authorList>
    </citation>
    <scope>NUCLEOTIDE SEQUENCE [LARGE SCALE GENOMIC DNA]</scope>
    <source>
        <strain evidence="7 8">MC09</strain>
    </source>
</reference>
<dbReference type="GO" id="GO:0005886">
    <property type="term" value="C:plasma membrane"/>
    <property type="evidence" value="ECO:0007669"/>
    <property type="project" value="UniProtKB-SubCell"/>
</dbReference>
<sequence length="248" mass="27897">MKFKLLNRTFQMSWLGLSAYALMMLLLCSLGVWQLGRAEQKKQLLLQQQTAIDSGVIDLNQQTMNDMAALRYRKAKLAGHYDIAHQFLLDNRIVDGKTGYFVLTPFRLDGQQAAILINRGWLAAGGDRNQMPDLTLQTEPTEVAGRINQFPSVGLVLKGAEIPTENWPSVVQVVDSKVLSQKLGYEIAAFQIELEPSAAEGYKREWKINVPIPPEKHLAYAVQWFGLALTLTALFIWISIKNRSEHTA</sequence>